<name>A0A0C2WXL7_AMAMK</name>
<reference evidence="2 3" key="1">
    <citation type="submission" date="2014-04" db="EMBL/GenBank/DDBJ databases">
        <title>Evolutionary Origins and Diversification of the Mycorrhizal Mutualists.</title>
        <authorList>
            <consortium name="DOE Joint Genome Institute"/>
            <consortium name="Mycorrhizal Genomics Consortium"/>
            <person name="Kohler A."/>
            <person name="Kuo A."/>
            <person name="Nagy L.G."/>
            <person name="Floudas D."/>
            <person name="Copeland A."/>
            <person name="Barry K.W."/>
            <person name="Cichocki N."/>
            <person name="Veneault-Fourrey C."/>
            <person name="LaButti K."/>
            <person name="Lindquist E.A."/>
            <person name="Lipzen A."/>
            <person name="Lundell T."/>
            <person name="Morin E."/>
            <person name="Murat C."/>
            <person name="Riley R."/>
            <person name="Ohm R."/>
            <person name="Sun H."/>
            <person name="Tunlid A."/>
            <person name="Henrissat B."/>
            <person name="Grigoriev I.V."/>
            <person name="Hibbett D.S."/>
            <person name="Martin F."/>
        </authorList>
    </citation>
    <scope>NUCLEOTIDE SEQUENCE [LARGE SCALE GENOMIC DNA]</scope>
    <source>
        <strain evidence="2 3">Koide BX008</strain>
    </source>
</reference>
<keyword evidence="3" id="KW-1185">Reference proteome</keyword>
<dbReference type="InParanoid" id="A0A0C2WXL7"/>
<dbReference type="HOGENOM" id="CLU_2412762_0_0_1"/>
<dbReference type="Proteomes" id="UP000054549">
    <property type="component" value="Unassembled WGS sequence"/>
</dbReference>
<dbReference type="EMBL" id="KN818235">
    <property type="protein sequence ID" value="KIL66527.1"/>
    <property type="molecule type" value="Genomic_DNA"/>
</dbReference>
<feature type="signal peptide" evidence="1">
    <location>
        <begin position="1"/>
        <end position="16"/>
    </location>
</feature>
<evidence type="ECO:0000313" key="3">
    <source>
        <dbReference type="Proteomes" id="UP000054549"/>
    </source>
</evidence>
<evidence type="ECO:0000313" key="2">
    <source>
        <dbReference type="EMBL" id="KIL66527.1"/>
    </source>
</evidence>
<dbReference type="AlphaFoldDB" id="A0A0C2WXL7"/>
<accession>A0A0C2WXL7</accession>
<feature type="chain" id="PRO_5002158534" evidence="1">
    <location>
        <begin position="17"/>
        <end position="92"/>
    </location>
</feature>
<evidence type="ECO:0000256" key="1">
    <source>
        <dbReference type="SAM" id="SignalP"/>
    </source>
</evidence>
<organism evidence="2 3">
    <name type="scientific">Amanita muscaria (strain Koide BX008)</name>
    <dbReference type="NCBI Taxonomy" id="946122"/>
    <lineage>
        <taxon>Eukaryota</taxon>
        <taxon>Fungi</taxon>
        <taxon>Dikarya</taxon>
        <taxon>Basidiomycota</taxon>
        <taxon>Agaricomycotina</taxon>
        <taxon>Agaricomycetes</taxon>
        <taxon>Agaricomycetidae</taxon>
        <taxon>Agaricales</taxon>
        <taxon>Pluteineae</taxon>
        <taxon>Amanitaceae</taxon>
        <taxon>Amanita</taxon>
    </lineage>
</organism>
<proteinExistence type="predicted"/>
<sequence>MFIAALLLAWIQYRSSIQSNSPSEFGPFETLQRFTLIVHTGNRKRSNTGGLESFTRSLKEIFEERRVQCGVQHIGSSIYAHLSVCPPQFEAF</sequence>
<gene>
    <name evidence="2" type="ORF">M378DRAFT_160498</name>
</gene>
<keyword evidence="1" id="KW-0732">Signal</keyword>
<protein>
    <submittedName>
        <fullName evidence="2">Uncharacterized protein</fullName>
    </submittedName>
</protein>